<feature type="domain" description="Resolvase/invertase-type recombinase catalytic" evidence="1">
    <location>
        <begin position="11"/>
        <end position="163"/>
    </location>
</feature>
<evidence type="ECO:0000259" key="1">
    <source>
        <dbReference type="PROSITE" id="PS51736"/>
    </source>
</evidence>
<evidence type="ECO:0000313" key="3">
    <source>
        <dbReference type="EMBL" id="GEP06693.1"/>
    </source>
</evidence>
<proteinExistence type="predicted"/>
<dbReference type="Pfam" id="PF07508">
    <property type="entry name" value="Recombinase"/>
    <property type="match status" value="1"/>
</dbReference>
<reference evidence="4" key="4">
    <citation type="submission" date="2023-01" db="EMBL/GenBank/DDBJ databases">
        <title>Draft genome sequence of Methylobacterium oxalidis strain NBRC 107715.</title>
        <authorList>
            <person name="Sun Q."/>
            <person name="Mori K."/>
        </authorList>
    </citation>
    <scope>NUCLEOTIDE SEQUENCE</scope>
    <source>
        <strain evidence="4">NBRC 107715</strain>
    </source>
</reference>
<dbReference type="EMBL" id="BJZU01000115">
    <property type="protein sequence ID" value="GEP06693.1"/>
    <property type="molecule type" value="Genomic_DNA"/>
</dbReference>
<dbReference type="EMBL" id="BSPK01000111">
    <property type="protein sequence ID" value="GLS67297.1"/>
    <property type="molecule type" value="Genomic_DNA"/>
</dbReference>
<dbReference type="AlphaFoldDB" id="A0A512J9Q9"/>
<organism evidence="3 5">
    <name type="scientific">Methylobacterium oxalidis</name>
    <dbReference type="NCBI Taxonomy" id="944322"/>
    <lineage>
        <taxon>Bacteria</taxon>
        <taxon>Pseudomonadati</taxon>
        <taxon>Pseudomonadota</taxon>
        <taxon>Alphaproteobacteria</taxon>
        <taxon>Hyphomicrobiales</taxon>
        <taxon>Methylobacteriaceae</taxon>
        <taxon>Methylobacterium</taxon>
    </lineage>
</organism>
<evidence type="ECO:0000313" key="5">
    <source>
        <dbReference type="Proteomes" id="UP000321960"/>
    </source>
</evidence>
<dbReference type="Gene3D" id="3.90.1750.20">
    <property type="entry name" value="Putative Large Serine Recombinase, Chain B, Domain 2"/>
    <property type="match status" value="1"/>
</dbReference>
<reference evidence="3 5" key="3">
    <citation type="submission" date="2019-07" db="EMBL/GenBank/DDBJ databases">
        <title>Whole genome shotgun sequence of Methylobacterium oxalidis NBRC 107715.</title>
        <authorList>
            <person name="Hosoyama A."/>
            <person name="Uohara A."/>
            <person name="Ohji S."/>
            <person name="Ichikawa N."/>
        </authorList>
    </citation>
    <scope>NUCLEOTIDE SEQUENCE [LARGE SCALE GENOMIC DNA]</scope>
    <source>
        <strain evidence="3 5">NBRC 107715</strain>
    </source>
</reference>
<dbReference type="GO" id="GO:0000150">
    <property type="term" value="F:DNA strand exchange activity"/>
    <property type="evidence" value="ECO:0007669"/>
    <property type="project" value="InterPro"/>
</dbReference>
<dbReference type="SUPFAM" id="SSF109709">
    <property type="entry name" value="KorB DNA-binding domain-like"/>
    <property type="match status" value="1"/>
</dbReference>
<evidence type="ECO:0000259" key="2">
    <source>
        <dbReference type="PROSITE" id="PS51737"/>
    </source>
</evidence>
<reference evidence="4" key="1">
    <citation type="journal article" date="2014" name="Int. J. Syst. Evol. Microbiol.">
        <title>Complete genome of a new Firmicutes species belonging to the dominant human colonic microbiota ('Ruminococcus bicirculans') reveals two chromosomes and a selective capacity to utilize plant glucans.</title>
        <authorList>
            <consortium name="NISC Comparative Sequencing Program"/>
            <person name="Wegmann U."/>
            <person name="Louis P."/>
            <person name="Goesmann A."/>
            <person name="Henrissat B."/>
            <person name="Duncan S.H."/>
            <person name="Flint H.J."/>
        </authorList>
    </citation>
    <scope>NUCLEOTIDE SEQUENCE</scope>
    <source>
        <strain evidence="4">NBRC 107715</strain>
    </source>
</reference>
<dbReference type="InterPro" id="IPR006119">
    <property type="entry name" value="Resolv_N"/>
</dbReference>
<dbReference type="PROSITE" id="PS51736">
    <property type="entry name" value="RECOMBINASES_3"/>
    <property type="match status" value="1"/>
</dbReference>
<dbReference type="InterPro" id="IPR050639">
    <property type="entry name" value="SSR_resolvase"/>
</dbReference>
<sequence>MKGSPAPKLLRCAIYTRKSTEQGLEQAFNSLDNQREAAEAYIKSQAHEGWRLLPEAYDDGGYSGGSLQRPALQRLLVEVQAGRVDVIVVYKVDRLTRALSDFAKLVELFDQHGVSFVSVTQAFNTTTSMGRLTLNVLLSFAQFEREVTAERIRDKIAASKQKGIWMGGVVPLGYRVENRTLQIVPEHAALVRLIFERYLACGSVVALASALERDGLHAPDRRSATGGRVRGGVFARGHLYKLLSARVYLGEITHRGRSYPGQHAAIVERGLFEAVAARLAEQTRVRRRQRMASEALLGGRLCDAHGNAMSPTYTQKGGVQYRYYVSQALLQGRAKGHGRANEPSGRLRVAAPELEQAVVAALRRMRGNRPLAEAFCGASSMSPDPSEPRRHLDESEKALMALVERVVLADGEIRISLSRDDSGKGAEVPATDRCLIAPWSPTPRTCHRATRVPVARDRKTLQRPPMPEDVRRKLLVSIAQARAWTAALSNGSAADASEIAQRQGCSERSVRMLLPLAALAPDLVQAAVEGRLPAGYGAARLCRELPLSWSEQRALIPILAERPE</sequence>
<dbReference type="Pfam" id="PF00239">
    <property type="entry name" value="Resolvase"/>
    <property type="match status" value="1"/>
</dbReference>
<dbReference type="PANTHER" id="PTHR30461">
    <property type="entry name" value="DNA-INVERTASE FROM LAMBDOID PROPHAGE"/>
    <property type="match status" value="1"/>
</dbReference>
<name>A0A512J9Q9_9HYPH</name>
<comment type="caution">
    <text evidence="3">The sequence shown here is derived from an EMBL/GenBank/DDBJ whole genome shotgun (WGS) entry which is preliminary data.</text>
</comment>
<protein>
    <recommendedName>
        <fullName evidence="7">Resolvase</fullName>
    </recommendedName>
</protein>
<dbReference type="GO" id="GO:0003677">
    <property type="term" value="F:DNA binding"/>
    <property type="evidence" value="ECO:0007669"/>
    <property type="project" value="InterPro"/>
</dbReference>
<evidence type="ECO:0000313" key="4">
    <source>
        <dbReference type="EMBL" id="GLS67297.1"/>
    </source>
</evidence>
<dbReference type="Proteomes" id="UP001156856">
    <property type="component" value="Unassembled WGS sequence"/>
</dbReference>
<evidence type="ECO:0000313" key="6">
    <source>
        <dbReference type="Proteomes" id="UP001156856"/>
    </source>
</evidence>
<dbReference type="Gene3D" id="3.40.50.1390">
    <property type="entry name" value="Resolvase, N-terminal catalytic domain"/>
    <property type="match status" value="1"/>
</dbReference>
<accession>A0A512J9Q9</accession>
<dbReference type="PROSITE" id="PS51737">
    <property type="entry name" value="RECOMBINASE_DNA_BIND"/>
    <property type="match status" value="1"/>
</dbReference>
<dbReference type="CDD" id="cd03768">
    <property type="entry name" value="SR_ResInv"/>
    <property type="match status" value="1"/>
</dbReference>
<dbReference type="InterPro" id="IPR038109">
    <property type="entry name" value="DNA_bind_recomb_sf"/>
</dbReference>
<feature type="domain" description="Recombinase" evidence="2">
    <location>
        <begin position="171"/>
        <end position="285"/>
    </location>
</feature>
<dbReference type="Proteomes" id="UP000321960">
    <property type="component" value="Unassembled WGS sequence"/>
</dbReference>
<dbReference type="RefSeq" id="WP_147028209.1">
    <property type="nucleotide sequence ID" value="NZ_BJZU01000115.1"/>
</dbReference>
<dbReference type="OrthoDB" id="7475655at2"/>
<evidence type="ECO:0008006" key="7">
    <source>
        <dbReference type="Google" id="ProtNLM"/>
    </source>
</evidence>
<dbReference type="SMART" id="SM00857">
    <property type="entry name" value="Resolvase"/>
    <property type="match status" value="1"/>
</dbReference>
<keyword evidence="6" id="KW-1185">Reference proteome</keyword>
<dbReference type="InterPro" id="IPR011109">
    <property type="entry name" value="DNA_bind_recombinase_dom"/>
</dbReference>
<dbReference type="PANTHER" id="PTHR30461:SF23">
    <property type="entry name" value="DNA RECOMBINASE-RELATED"/>
    <property type="match status" value="1"/>
</dbReference>
<reference evidence="6" key="2">
    <citation type="journal article" date="2019" name="Int. J. Syst. Evol. Microbiol.">
        <title>The Global Catalogue of Microorganisms (GCM) 10K type strain sequencing project: providing services to taxonomists for standard genome sequencing and annotation.</title>
        <authorList>
            <consortium name="The Broad Institute Genomics Platform"/>
            <consortium name="The Broad Institute Genome Sequencing Center for Infectious Disease"/>
            <person name="Wu L."/>
            <person name="Ma J."/>
        </authorList>
    </citation>
    <scope>NUCLEOTIDE SEQUENCE [LARGE SCALE GENOMIC DNA]</scope>
    <source>
        <strain evidence="6">NBRC 107715</strain>
    </source>
</reference>
<gene>
    <name evidence="4" type="ORF">GCM10007888_56800</name>
    <name evidence="3" type="ORF">MOX02_47310</name>
</gene>
<dbReference type="SUPFAM" id="SSF53041">
    <property type="entry name" value="Resolvase-like"/>
    <property type="match status" value="1"/>
</dbReference>
<dbReference type="InterPro" id="IPR036162">
    <property type="entry name" value="Resolvase-like_N_sf"/>
</dbReference>